<gene>
    <name evidence="2" type="ORF">OIDMADRAFT_176498</name>
</gene>
<feature type="region of interest" description="Disordered" evidence="1">
    <location>
        <begin position="1"/>
        <end position="20"/>
    </location>
</feature>
<dbReference type="HOGENOM" id="CLU_052200_0_0_1"/>
<feature type="compositionally biased region" description="Low complexity" evidence="1">
    <location>
        <begin position="150"/>
        <end position="172"/>
    </location>
</feature>
<name>A0A0C3DWE1_OIDMZ</name>
<evidence type="ECO:0000313" key="3">
    <source>
        <dbReference type="Proteomes" id="UP000054321"/>
    </source>
</evidence>
<organism evidence="2 3">
    <name type="scientific">Oidiodendron maius (strain Zn)</name>
    <dbReference type="NCBI Taxonomy" id="913774"/>
    <lineage>
        <taxon>Eukaryota</taxon>
        <taxon>Fungi</taxon>
        <taxon>Dikarya</taxon>
        <taxon>Ascomycota</taxon>
        <taxon>Pezizomycotina</taxon>
        <taxon>Leotiomycetes</taxon>
        <taxon>Leotiomycetes incertae sedis</taxon>
        <taxon>Myxotrichaceae</taxon>
        <taxon>Oidiodendron</taxon>
    </lineage>
</organism>
<feature type="compositionally biased region" description="Acidic residues" evidence="1">
    <location>
        <begin position="130"/>
        <end position="142"/>
    </location>
</feature>
<protein>
    <submittedName>
        <fullName evidence="2">Uncharacterized protein</fullName>
    </submittedName>
</protein>
<dbReference type="EMBL" id="KN832871">
    <property type="protein sequence ID" value="KIN06428.1"/>
    <property type="molecule type" value="Genomic_DNA"/>
</dbReference>
<dbReference type="InParanoid" id="A0A0C3DWE1"/>
<dbReference type="AlphaFoldDB" id="A0A0C3DWE1"/>
<accession>A0A0C3DWE1</accession>
<feature type="compositionally biased region" description="Basic and acidic residues" evidence="1">
    <location>
        <begin position="84"/>
        <end position="93"/>
    </location>
</feature>
<feature type="region of interest" description="Disordered" evidence="1">
    <location>
        <begin position="25"/>
        <end position="218"/>
    </location>
</feature>
<feature type="compositionally biased region" description="Polar residues" evidence="1">
    <location>
        <begin position="174"/>
        <end position="187"/>
    </location>
</feature>
<feature type="compositionally biased region" description="Polar residues" evidence="1">
    <location>
        <begin position="30"/>
        <end position="40"/>
    </location>
</feature>
<proteinExistence type="predicted"/>
<sequence length="349" mass="37916">MPPPPTPSPHRFVVKKQHAVRKTPIAVEQPSYTSSQQFNATPRFKPAGKPSVPPSTPSATQFLTPGRPVAKREDAIHHPSVSIEDSHDFHDSIETDDQEMDLGYLSTDTDQDLMIQERHPKRRRFSSSPDLEDDGQDLEEREVPEGAQISSPPAAVVSPPASRRPVSSAAPRFLSSTQSAIQSNESTFLKPPRFRPPDPQEQEQTTDPFPDQFSPHRRGKKYVPGGLAAEVRDWLVNIESSIPSSSIMKSGGPWLLRLMVDEIGGGGRAGFTLVRGRQILSEDADSMIDSLGIVNVILAGEGTGTGLQKSSKVEVGKTVGIKSPVWEVAIEGIKWGVGVDWTVLGGLDA</sequence>
<dbReference type="OrthoDB" id="5389296at2759"/>
<dbReference type="STRING" id="913774.A0A0C3DWE1"/>
<dbReference type="Proteomes" id="UP000054321">
    <property type="component" value="Unassembled WGS sequence"/>
</dbReference>
<reference evidence="2 3" key="1">
    <citation type="submission" date="2014-04" db="EMBL/GenBank/DDBJ databases">
        <authorList>
            <consortium name="DOE Joint Genome Institute"/>
            <person name="Kuo A."/>
            <person name="Martino E."/>
            <person name="Perotto S."/>
            <person name="Kohler A."/>
            <person name="Nagy L.G."/>
            <person name="Floudas D."/>
            <person name="Copeland A."/>
            <person name="Barry K.W."/>
            <person name="Cichocki N."/>
            <person name="Veneault-Fourrey C."/>
            <person name="LaButti K."/>
            <person name="Lindquist E.A."/>
            <person name="Lipzen A."/>
            <person name="Lundell T."/>
            <person name="Morin E."/>
            <person name="Murat C."/>
            <person name="Sun H."/>
            <person name="Tunlid A."/>
            <person name="Henrissat B."/>
            <person name="Grigoriev I.V."/>
            <person name="Hibbett D.S."/>
            <person name="Martin F."/>
            <person name="Nordberg H.P."/>
            <person name="Cantor M.N."/>
            <person name="Hua S.X."/>
        </authorList>
    </citation>
    <scope>NUCLEOTIDE SEQUENCE [LARGE SCALE GENOMIC DNA]</scope>
    <source>
        <strain evidence="2 3">Zn</strain>
    </source>
</reference>
<reference evidence="3" key="2">
    <citation type="submission" date="2015-01" db="EMBL/GenBank/DDBJ databases">
        <title>Evolutionary Origins and Diversification of the Mycorrhizal Mutualists.</title>
        <authorList>
            <consortium name="DOE Joint Genome Institute"/>
            <consortium name="Mycorrhizal Genomics Consortium"/>
            <person name="Kohler A."/>
            <person name="Kuo A."/>
            <person name="Nagy L.G."/>
            <person name="Floudas D."/>
            <person name="Copeland A."/>
            <person name="Barry K.W."/>
            <person name="Cichocki N."/>
            <person name="Veneault-Fourrey C."/>
            <person name="LaButti K."/>
            <person name="Lindquist E.A."/>
            <person name="Lipzen A."/>
            <person name="Lundell T."/>
            <person name="Morin E."/>
            <person name="Murat C."/>
            <person name="Riley R."/>
            <person name="Ohm R."/>
            <person name="Sun H."/>
            <person name="Tunlid A."/>
            <person name="Henrissat B."/>
            <person name="Grigoriev I.V."/>
            <person name="Hibbett D.S."/>
            <person name="Martin F."/>
        </authorList>
    </citation>
    <scope>NUCLEOTIDE SEQUENCE [LARGE SCALE GENOMIC DNA]</scope>
    <source>
        <strain evidence="3">Zn</strain>
    </source>
</reference>
<evidence type="ECO:0000256" key="1">
    <source>
        <dbReference type="SAM" id="MobiDB-lite"/>
    </source>
</evidence>
<evidence type="ECO:0000313" key="2">
    <source>
        <dbReference type="EMBL" id="KIN06428.1"/>
    </source>
</evidence>
<keyword evidence="3" id="KW-1185">Reference proteome</keyword>